<dbReference type="InterPro" id="IPR001660">
    <property type="entry name" value="SAM"/>
</dbReference>
<feature type="region of interest" description="Disordered" evidence="2">
    <location>
        <begin position="116"/>
        <end position="137"/>
    </location>
</feature>
<dbReference type="OrthoDB" id="8188202at2759"/>
<dbReference type="CDD" id="cd09487">
    <property type="entry name" value="SAM_superfamily"/>
    <property type="match status" value="1"/>
</dbReference>
<name>A0A3R7N7L4_PENVA</name>
<evidence type="ECO:0000313" key="5">
    <source>
        <dbReference type="Proteomes" id="UP000283509"/>
    </source>
</evidence>
<keyword evidence="5" id="KW-1185">Reference proteome</keyword>
<dbReference type="InterPro" id="IPR013761">
    <property type="entry name" value="SAM/pointed_sf"/>
</dbReference>
<dbReference type="AlphaFoldDB" id="A0A3R7N7L4"/>
<reference evidence="4 5" key="2">
    <citation type="submission" date="2019-01" db="EMBL/GenBank/DDBJ databases">
        <title>The decoding of complex shrimp genome reveals the adaptation for benthos swimmer, frequently molting mechanism and breeding impact on genome.</title>
        <authorList>
            <person name="Sun Y."/>
            <person name="Gao Y."/>
            <person name="Yu Y."/>
        </authorList>
    </citation>
    <scope>NUCLEOTIDE SEQUENCE [LARGE SCALE GENOMIC DNA]</scope>
    <source>
        <tissue evidence="4">Muscle</tissue>
    </source>
</reference>
<feature type="region of interest" description="Disordered" evidence="2">
    <location>
        <begin position="1"/>
        <end position="32"/>
    </location>
</feature>
<dbReference type="Pfam" id="PF00536">
    <property type="entry name" value="SAM_1"/>
    <property type="match status" value="1"/>
</dbReference>
<feature type="domain" description="SAM" evidence="3">
    <location>
        <begin position="218"/>
        <end position="282"/>
    </location>
</feature>
<accession>A0A3R7N7L4</accession>
<proteinExistence type="predicted"/>
<gene>
    <name evidence="4" type="ORF">C7M84_001905</name>
</gene>
<organism evidence="4 5">
    <name type="scientific">Penaeus vannamei</name>
    <name type="common">Whiteleg shrimp</name>
    <name type="synonym">Litopenaeus vannamei</name>
    <dbReference type="NCBI Taxonomy" id="6689"/>
    <lineage>
        <taxon>Eukaryota</taxon>
        <taxon>Metazoa</taxon>
        <taxon>Ecdysozoa</taxon>
        <taxon>Arthropoda</taxon>
        <taxon>Crustacea</taxon>
        <taxon>Multicrustacea</taxon>
        <taxon>Malacostraca</taxon>
        <taxon>Eumalacostraca</taxon>
        <taxon>Eucarida</taxon>
        <taxon>Decapoda</taxon>
        <taxon>Dendrobranchiata</taxon>
        <taxon>Penaeoidea</taxon>
        <taxon>Penaeidae</taxon>
        <taxon>Penaeus</taxon>
    </lineage>
</organism>
<reference evidence="4 5" key="1">
    <citation type="submission" date="2018-04" db="EMBL/GenBank/DDBJ databases">
        <authorList>
            <person name="Zhang X."/>
            <person name="Yuan J."/>
            <person name="Li F."/>
            <person name="Xiang J."/>
        </authorList>
    </citation>
    <scope>NUCLEOTIDE SEQUENCE [LARGE SCALE GENOMIC DNA]</scope>
    <source>
        <tissue evidence="4">Muscle</tissue>
    </source>
</reference>
<evidence type="ECO:0000256" key="2">
    <source>
        <dbReference type="SAM" id="MobiDB-lite"/>
    </source>
</evidence>
<feature type="compositionally biased region" description="Low complexity" evidence="2">
    <location>
        <begin position="118"/>
        <end position="131"/>
    </location>
</feature>
<dbReference type="SMART" id="SM00454">
    <property type="entry name" value="SAM"/>
    <property type="match status" value="1"/>
</dbReference>
<dbReference type="SUPFAM" id="SSF47769">
    <property type="entry name" value="SAM/Pointed domain"/>
    <property type="match status" value="1"/>
</dbReference>
<dbReference type="PANTHER" id="PTHR10627:SF69">
    <property type="entry name" value="PROTEIN BICAUDAL C"/>
    <property type="match status" value="1"/>
</dbReference>
<dbReference type="STRING" id="6689.A0A3R7N7L4"/>
<dbReference type="Proteomes" id="UP000283509">
    <property type="component" value="Unassembled WGS sequence"/>
</dbReference>
<dbReference type="PANTHER" id="PTHR10627">
    <property type="entry name" value="SCP160"/>
    <property type="match status" value="1"/>
</dbReference>
<evidence type="ECO:0000313" key="4">
    <source>
        <dbReference type="EMBL" id="ROT79386.1"/>
    </source>
</evidence>
<evidence type="ECO:0000256" key="1">
    <source>
        <dbReference type="ARBA" id="ARBA00022737"/>
    </source>
</evidence>
<dbReference type="GO" id="GO:0005737">
    <property type="term" value="C:cytoplasm"/>
    <property type="evidence" value="ECO:0007669"/>
    <property type="project" value="TreeGrafter"/>
</dbReference>
<dbReference type="EMBL" id="QCYY01001252">
    <property type="protein sequence ID" value="ROT79386.1"/>
    <property type="molecule type" value="Genomic_DNA"/>
</dbReference>
<protein>
    <recommendedName>
        <fullName evidence="3">SAM domain-containing protein</fullName>
    </recommendedName>
</protein>
<evidence type="ECO:0000259" key="3">
    <source>
        <dbReference type="SMART" id="SM00454"/>
    </source>
</evidence>
<comment type="caution">
    <text evidence="4">The sequence shown here is derived from an EMBL/GenBank/DDBJ whole genome shotgun (WGS) entry which is preliminary data.</text>
</comment>
<dbReference type="Gene3D" id="1.10.150.50">
    <property type="entry name" value="Transcription Factor, Ets-1"/>
    <property type="match status" value="1"/>
</dbReference>
<sequence length="291" mass="31930">MISPKSKTRPDLLEPLLTLGPSGGDLDAGEMTSTTDALDLDSMLDGGEATEATSDDDATSAYDPDVHLIRKQLEGLEGMYSEVLKLLGGGRRGGRHLGGGGGGGGIGDLKNSRRRMHGSLSSLPSSIMSSRPGRDKRRVIDDRVRKGGRDNGKSIHKRFQRLESHVVTLARSVAHLSSEMRTQHLMFQEIESIRGESFRAGIPGLSNPGRVKKLTQFFGDEPPLVRIFLRKLGYEKYAGLFEQEKIGMLELPYLTEERLQKIGIPMGPRLRILQEAQGPIRKEGNLSVYVV</sequence>
<keyword evidence="1" id="KW-0677">Repeat</keyword>